<evidence type="ECO:0000313" key="3">
    <source>
        <dbReference type="Proteomes" id="UP000642829"/>
    </source>
</evidence>
<accession>A0A8J3DE45</accession>
<evidence type="ECO:0000256" key="1">
    <source>
        <dbReference type="SAM" id="MobiDB-lite"/>
    </source>
</evidence>
<protein>
    <submittedName>
        <fullName evidence="2">Uncharacterized protein</fullName>
    </submittedName>
</protein>
<name>A0A8J3DE45_9BACT</name>
<proteinExistence type="predicted"/>
<dbReference type="AlphaFoldDB" id="A0A8J3DE45"/>
<reference evidence="2" key="1">
    <citation type="journal article" date="2014" name="Int. J. Syst. Evol. Microbiol.">
        <title>Complete genome sequence of Corynebacterium casei LMG S-19264T (=DSM 44701T), isolated from a smear-ripened cheese.</title>
        <authorList>
            <consortium name="US DOE Joint Genome Institute (JGI-PGF)"/>
            <person name="Walter F."/>
            <person name="Albersmeier A."/>
            <person name="Kalinowski J."/>
            <person name="Ruckert C."/>
        </authorList>
    </citation>
    <scope>NUCLEOTIDE SEQUENCE</scope>
    <source>
        <strain evidence="2">KCTC 12870</strain>
    </source>
</reference>
<evidence type="ECO:0000313" key="2">
    <source>
        <dbReference type="EMBL" id="GHC09457.1"/>
    </source>
</evidence>
<sequence length="554" mass="60496">MGARADESPKVLAAIKFPPVKALSNELMGLTRQVMPGQQTEMWPMMLLGAYGYPNFAGVSETQGPTMFFFHAAKGDPTPYVILTKMSEKAAMRKALTMKSKGGNSMFGFLSPGLVAVDRDGWTLFSNDAASFEYVQDLDALAHLSDEMKGFDINARVFVGPEMMSKWVQNIKETIADDHVLNGGSVKDPALLHKQLFVEFLATIGENIEWAGIGLNITPDEVAMGFSVQAIEGAPEYSLLSAKAGGPTPIANYVARSMVSYVSNVDHHEILKYYEVLESRAMEVVTEEGRKWLTKAGEVNRTLISKMGDSHVGSIAFSDENVVATSAMSSELDNAVVVESMRFYYEELMPYLLQQCKAMGYPQEAMEMVIKADVAEVQNSPVNEIQSKIGSPLVGQLDPTNEEEYIRTEQTFFSVVMGNVLSSTKLDVLETLANNLTEEKPVADNIASRIQLANGQAIGSEIDVGSAVEIFAQGFDHESEFARQALKQLMASDLAPITSSLRLGDGQGVYEFAVPVSTIVQLSEVSRQIKQSEMEMKTMGGERPQASPKPEPAK</sequence>
<dbReference type="Proteomes" id="UP000642829">
    <property type="component" value="Unassembled WGS sequence"/>
</dbReference>
<gene>
    <name evidence="2" type="ORF">GCM10007047_28360</name>
</gene>
<reference evidence="2" key="2">
    <citation type="submission" date="2020-09" db="EMBL/GenBank/DDBJ databases">
        <authorList>
            <person name="Sun Q."/>
            <person name="Kim S."/>
        </authorList>
    </citation>
    <scope>NUCLEOTIDE SEQUENCE</scope>
    <source>
        <strain evidence="2">KCTC 12870</strain>
    </source>
</reference>
<dbReference type="EMBL" id="BMXG01000021">
    <property type="protein sequence ID" value="GHC09457.1"/>
    <property type="molecule type" value="Genomic_DNA"/>
</dbReference>
<keyword evidence="3" id="KW-1185">Reference proteome</keyword>
<organism evidence="2 3">
    <name type="scientific">Cerasicoccus arenae</name>
    <dbReference type="NCBI Taxonomy" id="424488"/>
    <lineage>
        <taxon>Bacteria</taxon>
        <taxon>Pseudomonadati</taxon>
        <taxon>Verrucomicrobiota</taxon>
        <taxon>Opitutia</taxon>
        <taxon>Puniceicoccales</taxon>
        <taxon>Cerasicoccaceae</taxon>
        <taxon>Cerasicoccus</taxon>
    </lineage>
</organism>
<feature type="region of interest" description="Disordered" evidence="1">
    <location>
        <begin position="532"/>
        <end position="554"/>
    </location>
</feature>
<comment type="caution">
    <text evidence="2">The sequence shown here is derived from an EMBL/GenBank/DDBJ whole genome shotgun (WGS) entry which is preliminary data.</text>
</comment>